<dbReference type="EMBL" id="MDYQ01000237">
    <property type="protein sequence ID" value="PRP78177.1"/>
    <property type="molecule type" value="Genomic_DNA"/>
</dbReference>
<gene>
    <name evidence="1" type="ORF">PROFUN_11307</name>
</gene>
<keyword evidence="2" id="KW-1185">Reference proteome</keyword>
<evidence type="ECO:0000313" key="2">
    <source>
        <dbReference type="Proteomes" id="UP000241769"/>
    </source>
</evidence>
<protein>
    <submittedName>
        <fullName evidence="1">Uncharacterized protein</fullName>
    </submittedName>
</protein>
<dbReference type="Proteomes" id="UP000241769">
    <property type="component" value="Unassembled WGS sequence"/>
</dbReference>
<proteinExistence type="predicted"/>
<comment type="caution">
    <text evidence="1">The sequence shown here is derived from an EMBL/GenBank/DDBJ whole genome shotgun (WGS) entry which is preliminary data.</text>
</comment>
<accession>A0A2P6N2J8</accession>
<dbReference type="InParanoid" id="A0A2P6N2J8"/>
<sequence length="75" mass="8463">MRTALKLYIRSDIPSVQHQSLLRRNRIHLVQQQAQNPVQCQLEHETLLKHAPSLNCDMTSPNCADSNGICPGSQK</sequence>
<organism evidence="1 2">
    <name type="scientific">Planoprotostelium fungivorum</name>
    <dbReference type="NCBI Taxonomy" id="1890364"/>
    <lineage>
        <taxon>Eukaryota</taxon>
        <taxon>Amoebozoa</taxon>
        <taxon>Evosea</taxon>
        <taxon>Variosea</taxon>
        <taxon>Cavosteliida</taxon>
        <taxon>Cavosteliaceae</taxon>
        <taxon>Planoprotostelium</taxon>
    </lineage>
</organism>
<dbReference type="AlphaFoldDB" id="A0A2P6N2J8"/>
<name>A0A2P6N2J8_9EUKA</name>
<evidence type="ECO:0000313" key="1">
    <source>
        <dbReference type="EMBL" id="PRP78177.1"/>
    </source>
</evidence>
<reference evidence="1 2" key="1">
    <citation type="journal article" date="2018" name="Genome Biol. Evol.">
        <title>Multiple Roots of Fruiting Body Formation in Amoebozoa.</title>
        <authorList>
            <person name="Hillmann F."/>
            <person name="Forbes G."/>
            <person name="Novohradska S."/>
            <person name="Ferling I."/>
            <person name="Riege K."/>
            <person name="Groth M."/>
            <person name="Westermann M."/>
            <person name="Marz M."/>
            <person name="Spaller T."/>
            <person name="Winckler T."/>
            <person name="Schaap P."/>
            <person name="Glockner G."/>
        </authorList>
    </citation>
    <scope>NUCLEOTIDE SEQUENCE [LARGE SCALE GENOMIC DNA]</scope>
    <source>
        <strain evidence="1 2">Jena</strain>
    </source>
</reference>